<feature type="non-terminal residue" evidence="2">
    <location>
        <position position="1"/>
    </location>
</feature>
<gene>
    <name evidence="2" type="ORF">g.110150</name>
</gene>
<evidence type="ECO:0000313" key="2">
    <source>
        <dbReference type="EMBL" id="JAT62732.1"/>
    </source>
</evidence>
<dbReference type="EMBL" id="GDJX01005204">
    <property type="protein sequence ID" value="JAT62732.1"/>
    <property type="molecule type" value="Transcribed_RNA"/>
</dbReference>
<organism evidence="2">
    <name type="scientific">Anthurium amnicola</name>
    <dbReference type="NCBI Taxonomy" id="1678845"/>
    <lineage>
        <taxon>Eukaryota</taxon>
        <taxon>Viridiplantae</taxon>
        <taxon>Streptophyta</taxon>
        <taxon>Embryophyta</taxon>
        <taxon>Tracheophyta</taxon>
        <taxon>Spermatophyta</taxon>
        <taxon>Magnoliopsida</taxon>
        <taxon>Liliopsida</taxon>
        <taxon>Araceae</taxon>
        <taxon>Pothoideae</taxon>
        <taxon>Potheae</taxon>
        <taxon>Anthurium</taxon>
    </lineage>
</organism>
<feature type="region of interest" description="Disordered" evidence="1">
    <location>
        <begin position="73"/>
        <end position="314"/>
    </location>
</feature>
<protein>
    <submittedName>
        <fullName evidence="2">Uncharacterized protein</fullName>
    </submittedName>
</protein>
<name>A0A1D1Z7E3_9ARAE</name>
<feature type="compositionally biased region" description="Basic residues" evidence="1">
    <location>
        <begin position="154"/>
        <end position="175"/>
    </location>
</feature>
<accession>A0A1D1Z7E3</accession>
<feature type="compositionally biased region" description="Basic residues" evidence="1">
    <location>
        <begin position="292"/>
        <end position="303"/>
    </location>
</feature>
<feature type="compositionally biased region" description="Basic and acidic residues" evidence="1">
    <location>
        <begin position="366"/>
        <end position="377"/>
    </location>
</feature>
<feature type="compositionally biased region" description="Gly residues" evidence="1">
    <location>
        <begin position="237"/>
        <end position="259"/>
    </location>
</feature>
<dbReference type="AlphaFoldDB" id="A0A1D1Z7E3"/>
<reference evidence="2" key="1">
    <citation type="submission" date="2015-07" db="EMBL/GenBank/DDBJ databases">
        <title>Transcriptome Assembly of Anthurium amnicola.</title>
        <authorList>
            <person name="Suzuki J."/>
        </authorList>
    </citation>
    <scope>NUCLEOTIDE SEQUENCE</scope>
</reference>
<feature type="region of interest" description="Disordered" evidence="1">
    <location>
        <begin position="1"/>
        <end position="27"/>
    </location>
</feature>
<evidence type="ECO:0000256" key="1">
    <source>
        <dbReference type="SAM" id="MobiDB-lite"/>
    </source>
</evidence>
<feature type="region of interest" description="Disordered" evidence="1">
    <location>
        <begin position="330"/>
        <end position="386"/>
    </location>
</feature>
<feature type="compositionally biased region" description="Basic and acidic residues" evidence="1">
    <location>
        <begin position="103"/>
        <end position="113"/>
    </location>
</feature>
<sequence length="386" mass="41188">EFRQGNIPNFRETHVPTWQSPGGDRVDRSVARQRIHVRPIERVIIPRPIGRTGENKQRRHCLLRTQAAAFHHGHGLCHPSGDPSRPAADEGNPPAVAPPLRGHVGEHDDDVLGRRRGRGRSPPRGVHPHGPPAVRARPLPPPRLLGPPDDGPRPLRRRLRARRRAQAARPRRRLRAAPPPLRLPRPPPPPGPAGPRRLSREGRPPGGRRQTLNSRRPPAAGLPAGGGFGRGHRAGAGPAGDGGDLGGRGGAGDGGGGVRGDPAPRNRGGRRRGGVDGAGVQEDGGEALRLRGGVRGHPGRRRRGGDGEAEEVGDVRGDAARLAVRRRVWRGGQGGEGGGGEGAEVAGVVGDGGLPRGRERRHRWPRGRETVKREGGRDLCWNSRRA</sequence>
<feature type="compositionally biased region" description="Pro residues" evidence="1">
    <location>
        <begin position="177"/>
        <end position="193"/>
    </location>
</feature>
<feature type="compositionally biased region" description="Gly residues" evidence="1">
    <location>
        <begin position="331"/>
        <end position="342"/>
    </location>
</feature>
<proteinExistence type="predicted"/>